<protein>
    <recommendedName>
        <fullName evidence="4">Immune mapped protein 2 N-terminal domain-containing protein</fullName>
    </recommendedName>
</protein>
<feature type="compositionally biased region" description="Polar residues" evidence="1">
    <location>
        <begin position="207"/>
        <end position="226"/>
    </location>
</feature>
<feature type="region of interest" description="Disordered" evidence="1">
    <location>
        <begin position="1"/>
        <end position="49"/>
    </location>
</feature>
<sequence>MGAVCGKQGAAAEPKTRKAAVEVSDSSQAPHLSQAAPDPASGTCPKPETALASADATAAALDKAKEFSTGDGDGVYLLLLHENSMLSLVQQYSHSKPEVADGDMVLFQVKPPIYVQIKESRFTLQNGKRTLKMGITAAMKSADGQKKVCEAVMEFLRLTCAYSGYIHAYGAIAHAPFSVLLVVSERHDAAGIKDGDDGYRTVGSAADETSQTNAGTEQTGEEAQNNKTEESDAKPGAECPAKGAGDEKSAAEPHKEEVAPAASEGNEQQGGTDEKVKRDKEGEKQTIFQDSTAEAADVTSPKVLEQMQVLRHVAEGRSPNYSLLQFIIVVPLVKAKAEEALKEGWIIDEKNVEELRKQVEKLSRLPSPFSVFFVT</sequence>
<accession>U6GC89</accession>
<reference evidence="2" key="1">
    <citation type="submission" date="2013-10" db="EMBL/GenBank/DDBJ databases">
        <title>Genomic analysis of the causative agents of coccidiosis in chickens.</title>
        <authorList>
            <person name="Reid A.J."/>
            <person name="Blake D."/>
            <person name="Billington K."/>
            <person name="Browne H."/>
            <person name="Dunn M."/>
            <person name="Hung S."/>
            <person name="Kawahara F."/>
            <person name="Miranda-Saavedra D."/>
            <person name="Mourier T."/>
            <person name="Nagra H."/>
            <person name="Otto T.D."/>
            <person name="Rawlings N."/>
            <person name="Sanchez A."/>
            <person name="Sanders M."/>
            <person name="Subramaniam C."/>
            <person name="Tay Y."/>
            <person name="Dear P."/>
            <person name="Doerig C."/>
            <person name="Gruber A."/>
            <person name="Parkinson J."/>
            <person name="Shirley M."/>
            <person name="Wan K.L."/>
            <person name="Berriman M."/>
            <person name="Tomley F."/>
            <person name="Pain A."/>
        </authorList>
    </citation>
    <scope>NUCLEOTIDE SEQUENCE [LARGE SCALE GENOMIC DNA]</scope>
    <source>
        <strain evidence="2">Houghton</strain>
    </source>
</reference>
<evidence type="ECO:0008006" key="4">
    <source>
        <dbReference type="Google" id="ProtNLM"/>
    </source>
</evidence>
<reference evidence="2" key="2">
    <citation type="submission" date="2013-10" db="EMBL/GenBank/DDBJ databases">
        <authorList>
            <person name="Aslett M."/>
        </authorList>
    </citation>
    <scope>NUCLEOTIDE SEQUENCE [LARGE SCALE GENOMIC DNA]</scope>
    <source>
        <strain evidence="2">Houghton</strain>
    </source>
</reference>
<proteinExistence type="predicted"/>
<name>U6GC89_9EIME</name>
<dbReference type="VEuPathDB" id="ToxoDB:EPH_0007830"/>
<dbReference type="OrthoDB" id="330560at2759"/>
<evidence type="ECO:0000256" key="1">
    <source>
        <dbReference type="SAM" id="MobiDB-lite"/>
    </source>
</evidence>
<gene>
    <name evidence="2" type="ORF">EPH_0007830</name>
</gene>
<feature type="compositionally biased region" description="Basic and acidic residues" evidence="1">
    <location>
        <begin position="272"/>
        <end position="284"/>
    </location>
</feature>
<feature type="region of interest" description="Disordered" evidence="1">
    <location>
        <begin position="191"/>
        <end position="296"/>
    </location>
</feature>
<dbReference type="EMBL" id="HG691530">
    <property type="protein sequence ID" value="CDI77750.1"/>
    <property type="molecule type" value="Genomic_DNA"/>
</dbReference>
<organism evidence="2 3">
    <name type="scientific">Eimeria praecox</name>
    <dbReference type="NCBI Taxonomy" id="51316"/>
    <lineage>
        <taxon>Eukaryota</taxon>
        <taxon>Sar</taxon>
        <taxon>Alveolata</taxon>
        <taxon>Apicomplexa</taxon>
        <taxon>Conoidasida</taxon>
        <taxon>Coccidia</taxon>
        <taxon>Eucoccidiorida</taxon>
        <taxon>Eimeriorina</taxon>
        <taxon>Eimeriidae</taxon>
        <taxon>Eimeria</taxon>
    </lineage>
</organism>
<dbReference type="Proteomes" id="UP000018201">
    <property type="component" value="Unassembled WGS sequence"/>
</dbReference>
<evidence type="ECO:0000313" key="3">
    <source>
        <dbReference type="Proteomes" id="UP000018201"/>
    </source>
</evidence>
<feature type="compositionally biased region" description="Basic and acidic residues" evidence="1">
    <location>
        <begin position="244"/>
        <end position="258"/>
    </location>
</feature>
<keyword evidence="3" id="KW-1185">Reference proteome</keyword>
<dbReference type="AlphaFoldDB" id="U6GC89"/>
<evidence type="ECO:0000313" key="2">
    <source>
        <dbReference type="EMBL" id="CDI77750.1"/>
    </source>
</evidence>